<comment type="caution">
    <text evidence="2">The sequence shown here is derived from an EMBL/GenBank/DDBJ whole genome shotgun (WGS) entry which is preliminary data.</text>
</comment>
<keyword evidence="1" id="KW-1133">Transmembrane helix</keyword>
<evidence type="ECO:0000256" key="1">
    <source>
        <dbReference type="SAM" id="Phobius"/>
    </source>
</evidence>
<sequence>MSFVADIAAIGSALLAVGFSLWMLKQLFTDKS</sequence>
<accession>A0A1J5T5S9</accession>
<proteinExistence type="predicted"/>
<keyword evidence="1" id="KW-0472">Membrane</keyword>
<protein>
    <submittedName>
        <fullName evidence="2">Uncharacterized protein</fullName>
    </submittedName>
</protein>
<dbReference type="EMBL" id="MLJW01000020">
    <property type="protein sequence ID" value="OIR11592.1"/>
    <property type="molecule type" value="Genomic_DNA"/>
</dbReference>
<dbReference type="AlphaFoldDB" id="A0A1J5T5S9"/>
<name>A0A1J5T5S9_9ZZZZ</name>
<organism evidence="2">
    <name type="scientific">mine drainage metagenome</name>
    <dbReference type="NCBI Taxonomy" id="410659"/>
    <lineage>
        <taxon>unclassified sequences</taxon>
        <taxon>metagenomes</taxon>
        <taxon>ecological metagenomes</taxon>
    </lineage>
</organism>
<keyword evidence="1" id="KW-0812">Transmembrane</keyword>
<evidence type="ECO:0000313" key="2">
    <source>
        <dbReference type="EMBL" id="OIR11592.1"/>
    </source>
</evidence>
<feature type="transmembrane region" description="Helical" evidence="1">
    <location>
        <begin position="6"/>
        <end position="24"/>
    </location>
</feature>
<gene>
    <name evidence="2" type="ORF">GALL_70870</name>
</gene>
<reference evidence="2" key="1">
    <citation type="submission" date="2016-10" db="EMBL/GenBank/DDBJ databases">
        <title>Sequence of Gallionella enrichment culture.</title>
        <authorList>
            <person name="Poehlein A."/>
            <person name="Muehling M."/>
            <person name="Daniel R."/>
        </authorList>
    </citation>
    <scope>NUCLEOTIDE SEQUENCE</scope>
</reference>